<dbReference type="EMBL" id="CAJVPY010067159">
    <property type="protein sequence ID" value="CAG8825845.1"/>
    <property type="molecule type" value="Genomic_DNA"/>
</dbReference>
<protein>
    <submittedName>
        <fullName evidence="1">11902_t:CDS:1</fullName>
    </submittedName>
</protein>
<feature type="non-terminal residue" evidence="1">
    <location>
        <position position="44"/>
    </location>
</feature>
<evidence type="ECO:0000313" key="2">
    <source>
        <dbReference type="Proteomes" id="UP000789405"/>
    </source>
</evidence>
<reference evidence="1" key="1">
    <citation type="submission" date="2021-06" db="EMBL/GenBank/DDBJ databases">
        <authorList>
            <person name="Kallberg Y."/>
            <person name="Tangrot J."/>
            <person name="Rosling A."/>
        </authorList>
    </citation>
    <scope>NUCLEOTIDE SEQUENCE</scope>
    <source>
        <strain evidence="1">MA453B</strain>
    </source>
</reference>
<keyword evidence="2" id="KW-1185">Reference proteome</keyword>
<organism evidence="1 2">
    <name type="scientific">Dentiscutata erythropus</name>
    <dbReference type="NCBI Taxonomy" id="1348616"/>
    <lineage>
        <taxon>Eukaryota</taxon>
        <taxon>Fungi</taxon>
        <taxon>Fungi incertae sedis</taxon>
        <taxon>Mucoromycota</taxon>
        <taxon>Glomeromycotina</taxon>
        <taxon>Glomeromycetes</taxon>
        <taxon>Diversisporales</taxon>
        <taxon>Gigasporaceae</taxon>
        <taxon>Dentiscutata</taxon>
    </lineage>
</organism>
<name>A0A9N9KFN2_9GLOM</name>
<comment type="caution">
    <text evidence="1">The sequence shown here is derived from an EMBL/GenBank/DDBJ whole genome shotgun (WGS) entry which is preliminary data.</text>
</comment>
<proteinExistence type="predicted"/>
<dbReference type="Proteomes" id="UP000789405">
    <property type="component" value="Unassembled WGS sequence"/>
</dbReference>
<sequence length="44" mass="5131">AINYFKIQSNSIVYYHGITRSPENGNYIIVMNSHPEGDLRNYLK</sequence>
<gene>
    <name evidence="1" type="ORF">DERYTH_LOCUS27980</name>
</gene>
<evidence type="ECO:0000313" key="1">
    <source>
        <dbReference type="EMBL" id="CAG8825845.1"/>
    </source>
</evidence>
<dbReference type="AlphaFoldDB" id="A0A9N9KFN2"/>
<feature type="non-terminal residue" evidence="1">
    <location>
        <position position="1"/>
    </location>
</feature>
<accession>A0A9N9KFN2</accession>